<dbReference type="EMBL" id="JAPQKN010000003">
    <property type="protein sequence ID" value="KAJ5166746.1"/>
    <property type="molecule type" value="Genomic_DNA"/>
</dbReference>
<comment type="caution">
    <text evidence="8">The sequence shown here is derived from an EMBL/GenBank/DDBJ whole genome shotgun (WGS) entry which is preliminary data.</text>
</comment>
<reference evidence="8" key="1">
    <citation type="submission" date="2022-11" db="EMBL/GenBank/DDBJ databases">
        <authorList>
            <person name="Petersen C."/>
        </authorList>
    </citation>
    <scope>NUCLEOTIDE SEQUENCE</scope>
    <source>
        <strain evidence="8">IBT 26290</strain>
    </source>
</reference>
<evidence type="ECO:0000313" key="8">
    <source>
        <dbReference type="EMBL" id="KAJ5166746.1"/>
    </source>
</evidence>
<proteinExistence type="predicted"/>
<dbReference type="GO" id="GO:0007189">
    <property type="term" value="P:adenylate cyclase-activating G protein-coupled receptor signaling pathway"/>
    <property type="evidence" value="ECO:0007669"/>
    <property type="project" value="TreeGrafter"/>
</dbReference>
<keyword evidence="2 6" id="KW-0812">Transmembrane</keyword>
<dbReference type="GeneID" id="81426828"/>
<keyword evidence="3 6" id="KW-1133">Transmembrane helix</keyword>
<feature type="domain" description="G protein-coupled receptor GPR1/2/3 C-terminal" evidence="7">
    <location>
        <begin position="248"/>
        <end position="316"/>
    </location>
</feature>
<keyword evidence="9" id="KW-1185">Reference proteome</keyword>
<dbReference type="Pfam" id="PF11970">
    <property type="entry name" value="GPR_Gpa2_C"/>
    <property type="match status" value="1"/>
</dbReference>
<dbReference type="AlphaFoldDB" id="A0A9W9I2Q5"/>
<evidence type="ECO:0000256" key="6">
    <source>
        <dbReference type="SAM" id="Phobius"/>
    </source>
</evidence>
<feature type="transmembrane region" description="Helical" evidence="6">
    <location>
        <begin position="210"/>
        <end position="229"/>
    </location>
</feature>
<keyword evidence="4 6" id="KW-0472">Membrane</keyword>
<organism evidence="8 9">
    <name type="scientific">Penicillium canariense</name>
    <dbReference type="NCBI Taxonomy" id="189055"/>
    <lineage>
        <taxon>Eukaryota</taxon>
        <taxon>Fungi</taxon>
        <taxon>Dikarya</taxon>
        <taxon>Ascomycota</taxon>
        <taxon>Pezizomycotina</taxon>
        <taxon>Eurotiomycetes</taxon>
        <taxon>Eurotiomycetidae</taxon>
        <taxon>Eurotiales</taxon>
        <taxon>Aspergillaceae</taxon>
        <taxon>Penicillium</taxon>
    </lineage>
</organism>
<dbReference type="OrthoDB" id="100006at2759"/>
<dbReference type="PANTHER" id="PTHR23112:SF37">
    <property type="entry name" value="G PROTEIN-COUPLED RECEPTOR GPR1"/>
    <property type="match status" value="1"/>
</dbReference>
<evidence type="ECO:0000256" key="2">
    <source>
        <dbReference type="ARBA" id="ARBA00022692"/>
    </source>
</evidence>
<feature type="region of interest" description="Disordered" evidence="5">
    <location>
        <begin position="327"/>
        <end position="379"/>
    </location>
</feature>
<feature type="transmembrane region" description="Helical" evidence="6">
    <location>
        <begin position="255"/>
        <end position="275"/>
    </location>
</feature>
<dbReference type="Gene3D" id="1.20.1070.10">
    <property type="entry name" value="Rhodopsin 7-helix transmembrane proteins"/>
    <property type="match status" value="1"/>
</dbReference>
<feature type="compositionally biased region" description="Basic and acidic residues" evidence="5">
    <location>
        <begin position="405"/>
        <end position="418"/>
    </location>
</feature>
<dbReference type="GO" id="GO:0005886">
    <property type="term" value="C:plasma membrane"/>
    <property type="evidence" value="ECO:0007669"/>
    <property type="project" value="TreeGrafter"/>
</dbReference>
<dbReference type="GO" id="GO:0004930">
    <property type="term" value="F:G protein-coupled receptor activity"/>
    <property type="evidence" value="ECO:0007669"/>
    <property type="project" value="TreeGrafter"/>
</dbReference>
<gene>
    <name evidence="8" type="ORF">N7482_005527</name>
</gene>
<dbReference type="PANTHER" id="PTHR23112">
    <property type="entry name" value="G PROTEIN-COUPLED RECEPTOR 157-RELATED"/>
    <property type="match status" value="1"/>
</dbReference>
<evidence type="ECO:0000256" key="1">
    <source>
        <dbReference type="ARBA" id="ARBA00004141"/>
    </source>
</evidence>
<dbReference type="Proteomes" id="UP001149163">
    <property type="component" value="Unassembled WGS sequence"/>
</dbReference>
<feature type="transmembrane region" description="Helical" evidence="6">
    <location>
        <begin position="287"/>
        <end position="311"/>
    </location>
</feature>
<feature type="transmembrane region" description="Helical" evidence="6">
    <location>
        <begin position="87"/>
        <end position="110"/>
    </location>
</feature>
<evidence type="ECO:0000259" key="7">
    <source>
        <dbReference type="Pfam" id="PF11970"/>
    </source>
</evidence>
<accession>A0A9W9I2Q5</accession>
<feature type="region of interest" description="Disordered" evidence="5">
    <location>
        <begin position="391"/>
        <end position="424"/>
    </location>
</feature>
<feature type="transmembrane region" description="Helical" evidence="6">
    <location>
        <begin position="135"/>
        <end position="153"/>
    </location>
</feature>
<evidence type="ECO:0000256" key="5">
    <source>
        <dbReference type="SAM" id="MobiDB-lite"/>
    </source>
</evidence>
<comment type="subcellular location">
    <subcellularLocation>
        <location evidence="1">Membrane</location>
        <topology evidence="1">Multi-pass membrane protein</topology>
    </subcellularLocation>
</comment>
<evidence type="ECO:0000256" key="4">
    <source>
        <dbReference type="ARBA" id="ARBA00023136"/>
    </source>
</evidence>
<dbReference type="InterPro" id="IPR022596">
    <property type="entry name" value="GPR1/2/3_C"/>
</dbReference>
<protein>
    <recommendedName>
        <fullName evidence="7">G protein-coupled receptor GPR1/2/3 C-terminal domain-containing protein</fullName>
    </recommendedName>
</protein>
<reference evidence="8" key="2">
    <citation type="journal article" date="2023" name="IMA Fungus">
        <title>Comparative genomic study of the Penicillium genus elucidates a diverse pangenome and 15 lateral gene transfer events.</title>
        <authorList>
            <person name="Petersen C."/>
            <person name="Sorensen T."/>
            <person name="Nielsen M.R."/>
            <person name="Sondergaard T.E."/>
            <person name="Sorensen J.L."/>
            <person name="Fitzpatrick D.A."/>
            <person name="Frisvad J.C."/>
            <person name="Nielsen K.L."/>
        </authorList>
    </citation>
    <scope>NUCLEOTIDE SEQUENCE</scope>
    <source>
        <strain evidence="8">IBT 26290</strain>
    </source>
</reference>
<evidence type="ECO:0000256" key="3">
    <source>
        <dbReference type="ARBA" id="ARBA00022989"/>
    </source>
</evidence>
<feature type="transmembrane region" description="Helical" evidence="6">
    <location>
        <begin position="160"/>
        <end position="182"/>
    </location>
</feature>
<dbReference type="RefSeq" id="XP_056543207.1">
    <property type="nucleotide sequence ID" value="XM_056687652.1"/>
</dbReference>
<dbReference type="SUPFAM" id="SSF81321">
    <property type="entry name" value="Family A G protein-coupled receptor-like"/>
    <property type="match status" value="1"/>
</dbReference>
<name>A0A9W9I2Q5_9EURO</name>
<feature type="transmembrane region" description="Helical" evidence="6">
    <location>
        <begin position="42"/>
        <end position="66"/>
    </location>
</feature>
<evidence type="ECO:0000313" key="9">
    <source>
        <dbReference type="Proteomes" id="UP001149163"/>
    </source>
</evidence>
<sequence>MSGLVLLSLMPRGPSSGGEMLPGLTRDVSLDIDPLPLVQRRGLIAVSVMACLSFLATLGLLSFITYRLIFWRSNYQRYIGYNQYVILIYNLVLADFQQSLAFLICIKWIATDKIKSGTAACFLQGMWLQIGDPGSGLFVLAIAFHTFLLVVWGRKMSYKVFVSFVCGVWAFIAIIVIIPIAAYGADVFVPSGAWCWISEDYETVRLWTHYIWIFLAEFGTVCLYAVMYFQLRRQIAASSILGNSQLESLKRLRRVVGYMTIYPIVYIILSLPLAAGRMATANGDAPSLTFFCCAGAIITSSGLVDVILYTLTRRNLIIDSEPSQDRSYNKFASSKGRHGENHLTTITADPRNRTRLGGTIQDHHERDGSTDNIVQPGVEMGPMGKVYQETTIEITTEPAYPSEGASERSSKDEFREPSSRMWKR</sequence>